<dbReference type="EMBL" id="JBHSNM010000005">
    <property type="protein sequence ID" value="MFC5571062.1"/>
    <property type="molecule type" value="Genomic_DNA"/>
</dbReference>
<protein>
    <recommendedName>
        <fullName evidence="4">Glycosyltransferase RgtA/B/C/D-like domain-containing protein</fullName>
    </recommendedName>
</protein>
<feature type="transmembrane region" description="Helical" evidence="1">
    <location>
        <begin position="494"/>
        <end position="511"/>
    </location>
</feature>
<feature type="transmembrane region" description="Helical" evidence="1">
    <location>
        <begin position="260"/>
        <end position="280"/>
    </location>
</feature>
<keyword evidence="1" id="KW-1133">Transmembrane helix</keyword>
<evidence type="ECO:0000313" key="3">
    <source>
        <dbReference type="Proteomes" id="UP001596036"/>
    </source>
</evidence>
<accession>A0ABW0SR68</accession>
<sequence>MTVDASLPMNGPARETAVRPWERGLLWLGAPLCVTGLATTGIAAQWRPGRFAELLILALASLGIAAALRRALRWPLANGLAIAWLLALVGFAGPVPFLAVATFALAALALGALVHPGVPVALQTAGGLALCGGLLGWLLPLPVHHRAAYLIVCVALIAGRRRWLRDAASDAAARWRDAVASAPRPAAFAILALGLASTGAWLPTLQADDITYHLRLPWQLLQAHRYPLDPGLHIWSMAPWLGDVLQAVPQVMAGAEARGALNLLWIAITAAGVWQLAGALHGTARAAWYSVALYACLPLTAALAGSMQTETPTAALLVWLARMIVAARGRDPRFLALAAVLAGGLLGLKLAAALLALLLLPWALWRRGLPSLRAVVAVVAIVMAIGGSSYAYAGFVAHNPVLPLFNAWFHSPYAAPVNFNDPRWHAGFDALLPWNLTFHTERYLEAFAGGGGFVLVALAGAWLLALWRRETTAMAATTLLLVAGLLLPMQYLRYVFPALVLALPLLAVIAFRIDPKRAAWLLAGVCVLNLAFQANSFWLLRVGAVKMAVLSAGDDAPLFREYVPERNLIAAIRATPHHDVLALDPERPYIAELGVRGRSVSYLDRALQRGAVDADAVADGAAWAALLRREDISDLLVRPARLTPAQRAGLERLGAVQRGSEGDVQWWHLPAAEGLR</sequence>
<feature type="transmembrane region" description="Helical" evidence="1">
    <location>
        <begin position="443"/>
        <end position="464"/>
    </location>
</feature>
<evidence type="ECO:0000313" key="2">
    <source>
        <dbReference type="EMBL" id="MFC5571062.1"/>
    </source>
</evidence>
<keyword evidence="3" id="KW-1185">Reference proteome</keyword>
<gene>
    <name evidence="2" type="ORF">ACFPN1_13430</name>
</gene>
<keyword evidence="1" id="KW-0812">Transmembrane</keyword>
<evidence type="ECO:0000256" key="1">
    <source>
        <dbReference type="SAM" id="Phobius"/>
    </source>
</evidence>
<feature type="transmembrane region" description="Helical" evidence="1">
    <location>
        <begin position="24"/>
        <end position="45"/>
    </location>
</feature>
<feature type="transmembrane region" description="Helical" evidence="1">
    <location>
        <begin position="334"/>
        <end position="360"/>
    </location>
</feature>
<proteinExistence type="predicted"/>
<name>A0ABW0SR68_9GAMM</name>
<feature type="transmembrane region" description="Helical" evidence="1">
    <location>
        <begin position="81"/>
        <end position="114"/>
    </location>
</feature>
<comment type="caution">
    <text evidence="2">The sequence shown here is derived from an EMBL/GenBank/DDBJ whole genome shotgun (WGS) entry which is preliminary data.</text>
</comment>
<evidence type="ECO:0008006" key="4">
    <source>
        <dbReference type="Google" id="ProtNLM"/>
    </source>
</evidence>
<organism evidence="2 3">
    <name type="scientific">Lysobacter yangpyeongensis</name>
    <dbReference type="NCBI Taxonomy" id="346182"/>
    <lineage>
        <taxon>Bacteria</taxon>
        <taxon>Pseudomonadati</taxon>
        <taxon>Pseudomonadota</taxon>
        <taxon>Gammaproteobacteria</taxon>
        <taxon>Lysobacterales</taxon>
        <taxon>Lysobacteraceae</taxon>
        <taxon>Lysobacter</taxon>
    </lineage>
</organism>
<feature type="transmembrane region" description="Helical" evidence="1">
    <location>
        <begin position="286"/>
        <end position="304"/>
    </location>
</feature>
<keyword evidence="1" id="KW-0472">Membrane</keyword>
<feature type="transmembrane region" description="Helical" evidence="1">
    <location>
        <begin position="51"/>
        <end position="69"/>
    </location>
</feature>
<reference evidence="3" key="1">
    <citation type="journal article" date="2019" name="Int. J. Syst. Evol. Microbiol.">
        <title>The Global Catalogue of Microorganisms (GCM) 10K type strain sequencing project: providing services to taxonomists for standard genome sequencing and annotation.</title>
        <authorList>
            <consortium name="The Broad Institute Genomics Platform"/>
            <consortium name="The Broad Institute Genome Sequencing Center for Infectious Disease"/>
            <person name="Wu L."/>
            <person name="Ma J."/>
        </authorList>
    </citation>
    <scope>NUCLEOTIDE SEQUENCE [LARGE SCALE GENOMIC DNA]</scope>
    <source>
        <strain evidence="3">KACC 11407</strain>
    </source>
</reference>
<feature type="transmembrane region" description="Helical" evidence="1">
    <location>
        <begin position="518"/>
        <end position="540"/>
    </location>
</feature>
<feature type="transmembrane region" description="Helical" evidence="1">
    <location>
        <begin position="184"/>
        <end position="205"/>
    </location>
</feature>
<feature type="transmembrane region" description="Helical" evidence="1">
    <location>
        <begin position="471"/>
        <end position="488"/>
    </location>
</feature>
<dbReference type="Proteomes" id="UP001596036">
    <property type="component" value="Unassembled WGS sequence"/>
</dbReference>
<feature type="transmembrane region" description="Helical" evidence="1">
    <location>
        <begin position="120"/>
        <end position="140"/>
    </location>
</feature>
<feature type="transmembrane region" description="Helical" evidence="1">
    <location>
        <begin position="372"/>
        <end position="393"/>
    </location>
</feature>